<comment type="similarity">
    <text evidence="1 9">Belongs to the RNA polymerase beta chain family.</text>
</comment>
<evidence type="ECO:0000256" key="6">
    <source>
        <dbReference type="ARBA" id="ARBA00022723"/>
    </source>
</evidence>
<name>Q90022_ORFV</name>
<dbReference type="GO" id="GO:0006351">
    <property type="term" value="P:DNA-templated transcription"/>
    <property type="evidence" value="ECO:0007669"/>
    <property type="project" value="InterPro"/>
</dbReference>
<evidence type="ECO:0000259" key="10">
    <source>
        <dbReference type="Pfam" id="PF00562"/>
    </source>
</evidence>
<evidence type="ECO:0000256" key="9">
    <source>
        <dbReference type="RuleBase" id="RU000434"/>
    </source>
</evidence>
<dbReference type="GO" id="GO:0003677">
    <property type="term" value="F:DNA binding"/>
    <property type="evidence" value="ECO:0007669"/>
    <property type="project" value="InterPro"/>
</dbReference>
<evidence type="ECO:0000313" key="14">
    <source>
        <dbReference type="EMBL" id="AAA82612.1"/>
    </source>
</evidence>
<reference evidence="14" key="1">
    <citation type="submission" date="1995-08" db="EMBL/GenBank/DDBJ databases">
        <title>Analysis of RNA polymerase subunit putative gene structure in ORF virus.</title>
        <authorList>
            <person name="Mazur C."/>
            <person name="Rangel Filho F.B."/>
            <person name="Ferreira I.I."/>
            <person name="Galler R."/>
        </authorList>
    </citation>
    <scope>NUCLEOTIDE SEQUENCE</scope>
    <source>
        <strain evidence="14">CPD-A</strain>
    </source>
</reference>
<evidence type="ECO:0000256" key="2">
    <source>
        <dbReference type="ARBA" id="ARBA00012418"/>
    </source>
</evidence>
<dbReference type="Pfam" id="PF00562">
    <property type="entry name" value="RNA_pol_Rpb2_6"/>
    <property type="match status" value="1"/>
</dbReference>
<dbReference type="InterPro" id="IPR007121">
    <property type="entry name" value="RNA_pol_bsu_CS"/>
</dbReference>
<dbReference type="InterPro" id="IPR037033">
    <property type="entry name" value="DNA-dir_RNAP_su2_hyb_sf"/>
</dbReference>
<feature type="domain" description="RNA polymerase Rpb2" evidence="11">
    <location>
        <begin position="1045"/>
        <end position="1134"/>
    </location>
</feature>
<evidence type="ECO:0000256" key="7">
    <source>
        <dbReference type="ARBA" id="ARBA00023163"/>
    </source>
</evidence>
<evidence type="ECO:0000256" key="5">
    <source>
        <dbReference type="ARBA" id="ARBA00022695"/>
    </source>
</evidence>
<gene>
    <name evidence="14" type="primary">ORF-RPA</name>
</gene>
<sequence>MEQALGYKFLLPDPKDDVYYRPLHFQYESYANFIKHRLKDILTCARSLLTFKNGTESIVLEIDDVKISAPEFSPIVASIKGHSYEALVTFTVNIYRHVMTKDGLTVTKINSYEVTDSHLVKLPLLIGYGNKNALGPLQVRGPEAIGGVFINKQSIEKLGINMIEKITTWPKFRAVKANSFTLSFSSISPVHVMPARYRHYKILLDVNQPDNFVISSAKTFITVNVIVMVQFLADVTLEFVARNLCFDMPPEAAHLATARGEREDRARGADVAEYVNGLMPAEHAKQKSTLSKEEFRYEMLSNFLPHMQDSANQLKGLYLLSLVRKMVFCVFFPETVPGRDSLVCHRVYTYGRYFEALAMDELETYIGNIRNDILANHKNRGTCTVNIHVLTTPGFNHAFAALLSGKFRKSDGSFRTHPHYSWMQSISIPRSVGFYPEQVKISKMFKVRMYPTSQYGFFCASDVPERGAAGRAHLAALRARLHIEHATADFVELTKRVCDYVRSYPARDISYFETGFAVTVENALVASLNPAIVDAFVLDLRRRKRVGFFGNREIGVALVQRMNEVRINFGAGRLIRPLLVVENGVLVMDAEGQRLERDLAAMTFSDVLREFPHVIEIVDVEQFSFSNVCDSVQRFRTLPPEERRALRLLRLPGRVPRRVRGLLARGHQPQLRAGAILGCAQAKQAISCLTADLRNKVDNGIHLMFAERPIVVSKALETSKIADNCFGHHVTIALMSFRGMNQEDGIILKRQFAERGGLDILTCKKYQVEIPLENFNKPERVASAAYSKIDVNAWVRLNAFLEQGDAIARNVSSRTLDDDFVADNQISFDIAEATRTSTPRAWRLQADLTDKVKVRALTVPERRAILGDKFTTRTSQKGTVAYVADETELPYDENGMHPIPDVIINSTSIFSRKTLSMLMEVILTTAYGTQSLRRGTAPTARSASPAPTRPTSQTYIAVAPRRCYALSHPRGRSGPTPSSEHRVFCERVLFDPRPTEPFAARVFFGPLYYLRLRHLTLDKATVRCRGAQDQAHPAANEGRRRPRIKIGEMDADSMISHGAAFTVAEILARLREDAQEVLVCENCGDIAARLNGTHVCIRCSKMSLSPVCTRMDSTHVSKVFHRTMKRAAIKIRVEFEKQDPCFYGTPKRFSLRRHESLFSPED</sequence>
<dbReference type="Pfam" id="PF04565">
    <property type="entry name" value="RNA_pol_Rpb2_3"/>
    <property type="match status" value="1"/>
</dbReference>
<evidence type="ECO:0000256" key="4">
    <source>
        <dbReference type="ARBA" id="ARBA00022679"/>
    </source>
</evidence>
<protein>
    <recommendedName>
        <fullName evidence="2">DNA-directed RNA polymerase</fullName>
        <ecNumber evidence="2">2.7.7.6</ecNumber>
    </recommendedName>
</protein>
<dbReference type="Pfam" id="PF04567">
    <property type="entry name" value="RNA_pol_Rpb2_5"/>
    <property type="match status" value="1"/>
</dbReference>
<feature type="domain" description="RNA polymerase Rpb2" evidence="12">
    <location>
        <begin position="417"/>
        <end position="468"/>
    </location>
</feature>
<dbReference type="InterPro" id="IPR014724">
    <property type="entry name" value="RNA_pol_RPB2_OB-fold"/>
</dbReference>
<evidence type="ECO:0000256" key="3">
    <source>
        <dbReference type="ARBA" id="ARBA00022478"/>
    </source>
</evidence>
<dbReference type="GO" id="GO:0003899">
    <property type="term" value="F:DNA-directed RNA polymerase activity"/>
    <property type="evidence" value="ECO:0007669"/>
    <property type="project" value="UniProtKB-EC"/>
</dbReference>
<evidence type="ECO:0000259" key="13">
    <source>
        <dbReference type="Pfam" id="PF04567"/>
    </source>
</evidence>
<dbReference type="GO" id="GO:0032549">
    <property type="term" value="F:ribonucleoside binding"/>
    <property type="evidence" value="ECO:0007669"/>
    <property type="project" value="InterPro"/>
</dbReference>
<dbReference type="Gene3D" id="2.40.270.10">
    <property type="entry name" value="DNA-directed RNA polymerase, subunit 2, domain 6"/>
    <property type="match status" value="1"/>
</dbReference>
<dbReference type="InterPro" id="IPR007647">
    <property type="entry name" value="RNA_pol_Rpb2_5"/>
</dbReference>
<dbReference type="Gene3D" id="3.90.1100.10">
    <property type="match status" value="1"/>
</dbReference>
<proteinExistence type="inferred from homology"/>
<evidence type="ECO:0000259" key="12">
    <source>
        <dbReference type="Pfam" id="PF04565"/>
    </source>
</evidence>
<dbReference type="Gene3D" id="3.90.1800.10">
    <property type="entry name" value="RNA polymerase alpha subunit dimerisation domain"/>
    <property type="match status" value="1"/>
</dbReference>
<dbReference type="EC" id="2.7.7.6" evidence="2"/>
<keyword evidence="6" id="KW-0479">Metal-binding</keyword>
<evidence type="ECO:0000259" key="11">
    <source>
        <dbReference type="Pfam" id="PF04560"/>
    </source>
</evidence>
<feature type="domain" description="RNA polymerase Rpb2" evidence="13">
    <location>
        <begin position="604"/>
        <end position="644"/>
    </location>
</feature>
<dbReference type="SUPFAM" id="SSF64484">
    <property type="entry name" value="beta and beta-prime subunits of DNA dependent RNA-polymerase"/>
    <property type="match status" value="1"/>
</dbReference>
<organismHost>
    <name type="scientific">Ovis aries</name>
    <name type="common">Sheep</name>
    <dbReference type="NCBI Taxonomy" id="9940"/>
</organismHost>
<organism evidence="14">
    <name type="scientific">Orf virus</name>
    <name type="common">ORFV</name>
    <dbReference type="NCBI Taxonomy" id="10258"/>
    <lineage>
        <taxon>Viruses</taxon>
        <taxon>Varidnaviria</taxon>
        <taxon>Bamfordvirae</taxon>
        <taxon>Nucleocytoviricota</taxon>
        <taxon>Pokkesviricetes</taxon>
        <taxon>Chitovirales</taxon>
        <taxon>Poxviridae</taxon>
        <taxon>Chordopoxvirinae</taxon>
        <taxon>Parapoxvirus</taxon>
        <taxon>Parapoxvirus orf</taxon>
    </lineage>
</organism>
<dbReference type="EMBL" id="U33419">
    <property type="protein sequence ID" value="AAA82612.1"/>
    <property type="molecule type" value="Genomic_DNA"/>
</dbReference>
<keyword evidence="7" id="KW-0804">Transcription</keyword>
<feature type="domain" description="DNA-directed RNA polymerase subunit 2 hybrid-binding" evidence="10">
    <location>
        <begin position="676"/>
        <end position="1041"/>
    </location>
</feature>
<dbReference type="InterPro" id="IPR015712">
    <property type="entry name" value="DNA-dir_RNA_pol_su2"/>
</dbReference>
<evidence type="ECO:0000256" key="8">
    <source>
        <dbReference type="ARBA" id="ARBA00048552"/>
    </source>
</evidence>
<dbReference type="Gene3D" id="2.40.50.150">
    <property type="match status" value="1"/>
</dbReference>
<dbReference type="InterPro" id="IPR007120">
    <property type="entry name" value="DNA-dir_RNAP_su2_dom"/>
</dbReference>
<dbReference type="Pfam" id="PF04560">
    <property type="entry name" value="RNA_pol_Rpb2_7"/>
    <property type="match status" value="1"/>
</dbReference>
<organismHost>
    <name type="scientific">Capra hircus</name>
    <name type="common">Goat</name>
    <dbReference type="NCBI Taxonomy" id="9925"/>
</organismHost>
<keyword evidence="3" id="KW-0240">DNA-directed RNA polymerase</keyword>
<accession>Q90022</accession>
<evidence type="ECO:0000256" key="1">
    <source>
        <dbReference type="ARBA" id="ARBA00006835"/>
    </source>
</evidence>
<dbReference type="InterPro" id="IPR007645">
    <property type="entry name" value="RNA_pol_Rpb2_3"/>
</dbReference>
<dbReference type="InterPro" id="IPR007641">
    <property type="entry name" value="RNA_pol_Rpb2_7"/>
</dbReference>
<organismHost>
    <name type="scientific">Homo sapiens</name>
    <name type="common">Human</name>
    <dbReference type="NCBI Taxonomy" id="9606"/>
</organismHost>
<dbReference type="PROSITE" id="PS01166">
    <property type="entry name" value="RNA_POL_BETA"/>
    <property type="match status" value="1"/>
</dbReference>
<dbReference type="PANTHER" id="PTHR20856">
    <property type="entry name" value="DNA-DIRECTED RNA POLYMERASE I SUBUNIT 2"/>
    <property type="match status" value="1"/>
</dbReference>
<comment type="catalytic activity">
    <reaction evidence="8">
        <text>RNA(n) + a ribonucleoside 5'-triphosphate = RNA(n+1) + diphosphate</text>
        <dbReference type="Rhea" id="RHEA:21248"/>
        <dbReference type="Rhea" id="RHEA-COMP:14527"/>
        <dbReference type="Rhea" id="RHEA-COMP:17342"/>
        <dbReference type="ChEBI" id="CHEBI:33019"/>
        <dbReference type="ChEBI" id="CHEBI:61557"/>
        <dbReference type="ChEBI" id="CHEBI:140395"/>
        <dbReference type="EC" id="2.7.7.6"/>
    </reaction>
</comment>
<dbReference type="GO" id="GO:0046872">
    <property type="term" value="F:metal ion binding"/>
    <property type="evidence" value="ECO:0007669"/>
    <property type="project" value="UniProtKB-KW"/>
</dbReference>
<keyword evidence="5" id="KW-0548">Nucleotidyltransferase</keyword>
<dbReference type="GO" id="GO:0000428">
    <property type="term" value="C:DNA-directed RNA polymerase complex"/>
    <property type="evidence" value="ECO:0007669"/>
    <property type="project" value="UniProtKB-KW"/>
</dbReference>
<keyword evidence="4" id="KW-0808">Transferase</keyword>